<evidence type="ECO:0000313" key="4">
    <source>
        <dbReference type="Proteomes" id="UP000250257"/>
    </source>
</evidence>
<protein>
    <submittedName>
        <fullName evidence="3">Cell wall-associated protease</fullName>
        <ecNumber evidence="3">3.4.21.-</ecNumber>
    </submittedName>
</protein>
<evidence type="ECO:0000259" key="2">
    <source>
        <dbReference type="Pfam" id="PF17936"/>
    </source>
</evidence>
<dbReference type="AlphaFoldDB" id="A0A2X3GVN8"/>
<name>A0A2X3GVN8_9LIST</name>
<organism evidence="3 4">
    <name type="scientific">Listeria fleischmannii subsp. fleischmannii</name>
    <dbReference type="NCBI Taxonomy" id="1671902"/>
    <lineage>
        <taxon>Bacteria</taxon>
        <taxon>Bacillati</taxon>
        <taxon>Bacillota</taxon>
        <taxon>Bacilli</taxon>
        <taxon>Bacillales</taxon>
        <taxon>Listeriaceae</taxon>
        <taxon>Listeria</taxon>
    </lineage>
</organism>
<evidence type="ECO:0000313" key="3">
    <source>
        <dbReference type="EMBL" id="SQC63084.1"/>
    </source>
</evidence>
<feature type="domain" description="Bacterial Ig" evidence="2">
    <location>
        <begin position="315"/>
        <end position="387"/>
    </location>
</feature>
<keyword evidence="3" id="KW-0645">Protease</keyword>
<dbReference type="GO" id="GO:0006508">
    <property type="term" value="P:proteolysis"/>
    <property type="evidence" value="ECO:0007669"/>
    <property type="project" value="UniProtKB-KW"/>
</dbReference>
<dbReference type="STRING" id="1214117.LFLEISCH_09332"/>
<dbReference type="InterPro" id="IPR041498">
    <property type="entry name" value="Big_6"/>
</dbReference>
<dbReference type="Proteomes" id="UP000250257">
    <property type="component" value="Unassembled WGS sequence"/>
</dbReference>
<dbReference type="GO" id="GO:0008233">
    <property type="term" value="F:peptidase activity"/>
    <property type="evidence" value="ECO:0007669"/>
    <property type="project" value="UniProtKB-KW"/>
</dbReference>
<reference evidence="3 4" key="1">
    <citation type="submission" date="2018-06" db="EMBL/GenBank/DDBJ databases">
        <authorList>
            <consortium name="Pathogen Informatics"/>
            <person name="Doyle S."/>
        </authorList>
    </citation>
    <scope>NUCLEOTIDE SEQUENCE [LARGE SCALE GENOMIC DNA]</scope>
    <source>
        <strain evidence="3 4">NCTC13940</strain>
    </source>
</reference>
<feature type="domain" description="Bacterial Ig" evidence="2">
    <location>
        <begin position="556"/>
        <end position="635"/>
    </location>
</feature>
<dbReference type="NCBIfam" id="NF033510">
    <property type="entry name" value="Ca_tandemer"/>
    <property type="match status" value="4"/>
</dbReference>
<dbReference type="EMBL" id="UAWT01000001">
    <property type="protein sequence ID" value="SQC63084.1"/>
    <property type="molecule type" value="Genomic_DNA"/>
</dbReference>
<sequence length="975" mass="100163">MTKKNTSRTLKKVMTGFVVFNVFASSFLTALPTISSATESSEGQVSRPNLRASTTNLLKNPSFNLSGGTIQDWDFVYSNAYLLAGAPVNAYTPFAGSDGWFYNQSYSPFIGVSVTGNSTAQFMAKVTNNNSMSYLKQTVNTVSGGLYTVKYNSSVTSFSNTGDTQPWVGSAARNKNESVDLGNYYSNGGGLRTYDFIAAGTQTDILFGGGVDSKQSPREAITNIGSVSVVDNSTTINSLTSASTVVTGTAYPGQVVIISNGTTELGRVTANSTTGAYSLNIAPQAKGTVVTALVSKGGKTSRANTTVANDRIAQTTINEIYSDDTQVSGTAEAGSHVVVRNSSNTVIAEGTVSANGTYRFNITPQNVNDTITATATEDGQTSSANTVVKGNPAPQVNPVSDTHTQVTGQGQAGFNITVSINGITYTGVANGNGAYSVTIPRQQVGTKISVTQTNPNNNKISPIREVTVTGSTLAKPVIEPVSVGDTSVVVTGIPGAAINFTDQNGDVSTKTANASGRATFYVDPARVNDVFSATQTGDNDVASERATYTVRDTTTPNAPLVNPVSDVQTQVTGTGAANHTIRVTINGITYTGTANGSGAYSVTIPRQTSGTRIEVTQTNPNNGNVSPKGAVAVYDTTLGAPKISAINVGATQVTVTGAPNASIKLKLPSGSEATATANSQGVAVFNVPAAQVGQVYEATQTGGNGKASVKDTFTVVDTTTPNAPLVNPVSDVQTQVNGTALPNYRVTVTINGVTYTGTASGSGAYTVLIPKQTSGTRIEVTQTNPNNGNVSPKQSVIVSDTTLGAPKISNIKVGDTQVTVTGTAGARITLTLPGGSKPSVTADGTGKAIFSVPAAQVGQVYEATQTGGNGKASAKDTFTVSDTTTPLAPRVNPVSDVQTQVTGTADPNYRVTVTINGATYTGTASGSGAYTVLIPKQTSGTRIEVTQTNPNNGNVSPKQSVIVSDTTLGAPKFQI</sequence>
<dbReference type="Pfam" id="PF17936">
    <property type="entry name" value="Big_6"/>
    <property type="match status" value="5"/>
</dbReference>
<dbReference type="InterPro" id="IPR013783">
    <property type="entry name" value="Ig-like_fold"/>
</dbReference>
<keyword evidence="1" id="KW-0732">Signal</keyword>
<dbReference type="RefSeq" id="WP_112153716.1">
    <property type="nucleotide sequence ID" value="NZ_UAWT01000001.1"/>
</dbReference>
<dbReference type="Gene3D" id="2.60.40.10">
    <property type="entry name" value="Immunoglobulins"/>
    <property type="match status" value="5"/>
</dbReference>
<feature type="signal peptide" evidence="1">
    <location>
        <begin position="1"/>
        <end position="30"/>
    </location>
</feature>
<feature type="chain" id="PRO_5038449008" evidence="1">
    <location>
        <begin position="31"/>
        <end position="975"/>
    </location>
</feature>
<feature type="domain" description="Bacterial Ig" evidence="2">
    <location>
        <begin position="721"/>
        <end position="800"/>
    </location>
</feature>
<feature type="domain" description="Bacterial Ig" evidence="2">
    <location>
        <begin position="393"/>
        <end position="468"/>
    </location>
</feature>
<feature type="domain" description="Bacterial Ig" evidence="2">
    <location>
        <begin position="886"/>
        <end position="965"/>
    </location>
</feature>
<gene>
    <name evidence="3" type="primary">wprA_1</name>
    <name evidence="3" type="ORF">NCTC13940_00271</name>
</gene>
<evidence type="ECO:0000256" key="1">
    <source>
        <dbReference type="SAM" id="SignalP"/>
    </source>
</evidence>
<dbReference type="EC" id="3.4.21.-" evidence="3"/>
<proteinExistence type="predicted"/>
<accession>A0A2X3GVN8</accession>
<keyword evidence="3" id="KW-0378">Hydrolase</keyword>